<organism evidence="9 10">
    <name type="scientific">Paenibacillus chitinolyticus</name>
    <dbReference type="NCBI Taxonomy" id="79263"/>
    <lineage>
        <taxon>Bacteria</taxon>
        <taxon>Bacillati</taxon>
        <taxon>Bacillota</taxon>
        <taxon>Bacilli</taxon>
        <taxon>Bacillales</taxon>
        <taxon>Paenibacillaceae</taxon>
        <taxon>Paenibacillus</taxon>
    </lineage>
</organism>
<dbReference type="GeneID" id="95373401"/>
<evidence type="ECO:0000259" key="7">
    <source>
        <dbReference type="PROSITE" id="PS50850"/>
    </source>
</evidence>
<dbReference type="Gene3D" id="1.20.1720.10">
    <property type="entry name" value="Multidrug resistance protein D"/>
    <property type="match status" value="1"/>
</dbReference>
<protein>
    <submittedName>
        <fullName evidence="9">MFS transporter</fullName>
    </submittedName>
</protein>
<dbReference type="PRINTS" id="PR01036">
    <property type="entry name" value="TCRTETB"/>
</dbReference>
<feature type="transmembrane region" description="Helical" evidence="6">
    <location>
        <begin position="409"/>
        <end position="426"/>
    </location>
</feature>
<dbReference type="Proteomes" id="UP000288943">
    <property type="component" value="Chromosome"/>
</dbReference>
<accession>A0A410WPL2</accession>
<dbReference type="GO" id="GO:0005886">
    <property type="term" value="C:plasma membrane"/>
    <property type="evidence" value="ECO:0007669"/>
    <property type="project" value="UniProtKB-SubCell"/>
</dbReference>
<feature type="transmembrane region" description="Helical" evidence="6">
    <location>
        <begin position="168"/>
        <end position="190"/>
    </location>
</feature>
<reference evidence="9 10" key="1">
    <citation type="submission" date="2018-01" db="EMBL/GenBank/DDBJ databases">
        <title>The whole genome sequencing and assembly of Paenibacillus chitinolyticus KCCM 41400 strain.</title>
        <authorList>
            <person name="Kim J.-Y."/>
            <person name="Park M.-K."/>
            <person name="Lee Y.-J."/>
            <person name="Yi H."/>
            <person name="Bahn Y.-S."/>
            <person name="Kim J.F."/>
            <person name="Lee D.-W."/>
        </authorList>
    </citation>
    <scope>NUCLEOTIDE SEQUENCE [LARGE SCALE GENOMIC DNA]</scope>
    <source>
        <strain evidence="9 10">KCCM 41400</strain>
    </source>
</reference>
<feature type="transmembrane region" description="Helical" evidence="6">
    <location>
        <begin position="81"/>
        <end position="99"/>
    </location>
</feature>
<dbReference type="PROSITE" id="PS50850">
    <property type="entry name" value="MFS"/>
    <property type="match status" value="1"/>
</dbReference>
<sequence length="484" mass="50575">MQAARTRTKELRPSLMVTAICLGAFISHFTAGIVNVSLPQFAAIFGTTLGTAQWITTGYLLVIASLLPVMGKLGDRWGFRLIHNLGYILFGISSVLVAFSPNIGALLGFRIVQAVGAAMFQATNMALITLHLPKQNRGRALGTVNTAVALGAMSGPIAGGMVAEWLNWHWLFLIHVPVAALATLLAFRFIPPAPVMDKQRSAPFDTMGGLMFMAIISSVIWTISGSSSRGWLSPVTAAVLASAALLLAVFMIWERRQANPFIPVRAFRIPALSAGLIISCVAFVLANSFLVTLPFYLSGVSGMSPSAAGAVMTAYPILLAVTGPFAGHLSDRFGSGLLVLLGLLAMGGGAVVFSLGLGVLPMAGLIALLALVGLGMGLITSPNNSTILHHAPKEHVGAIGGMIALTRNLGMVVGAALGLGVVQGAAPSASSEPDRLLGALSSVFEINVWLCAGAIALLGLSFYLEKRRRVQLDPVRSAQPETHP</sequence>
<evidence type="ECO:0000256" key="6">
    <source>
        <dbReference type="SAM" id="Phobius"/>
    </source>
</evidence>
<evidence type="ECO:0000256" key="4">
    <source>
        <dbReference type="ARBA" id="ARBA00022989"/>
    </source>
</evidence>
<dbReference type="AlphaFoldDB" id="A0A410WPL2"/>
<feature type="domain" description="Major facilitator superfamily (MFS) profile" evidence="7">
    <location>
        <begin position="16"/>
        <end position="471"/>
    </location>
</feature>
<keyword evidence="5 6" id="KW-0472">Membrane</keyword>
<proteinExistence type="predicted"/>
<evidence type="ECO:0000313" key="11">
    <source>
        <dbReference type="Proteomes" id="UP001527202"/>
    </source>
</evidence>
<evidence type="ECO:0000313" key="10">
    <source>
        <dbReference type="Proteomes" id="UP000288943"/>
    </source>
</evidence>
<dbReference type="KEGG" id="pchi:PC41400_01040"/>
<dbReference type="EMBL" id="JAMDMJ010000018">
    <property type="protein sequence ID" value="MCY9597279.1"/>
    <property type="molecule type" value="Genomic_DNA"/>
</dbReference>
<name>A0A410WPL2_9BACL</name>
<gene>
    <name evidence="8" type="ORF">M5X16_16075</name>
    <name evidence="9" type="ORF">PC41400_01040</name>
</gene>
<feature type="transmembrane region" description="Helical" evidence="6">
    <location>
        <begin position="44"/>
        <end position="69"/>
    </location>
</feature>
<feature type="transmembrane region" description="Helical" evidence="6">
    <location>
        <begin position="144"/>
        <end position="162"/>
    </location>
</feature>
<feature type="transmembrane region" description="Helical" evidence="6">
    <location>
        <begin position="359"/>
        <end position="379"/>
    </location>
</feature>
<comment type="subcellular location">
    <subcellularLocation>
        <location evidence="1">Cell membrane</location>
        <topology evidence="1">Multi-pass membrane protein</topology>
    </subcellularLocation>
</comment>
<evidence type="ECO:0000256" key="1">
    <source>
        <dbReference type="ARBA" id="ARBA00004651"/>
    </source>
</evidence>
<feature type="transmembrane region" description="Helical" evidence="6">
    <location>
        <begin position="111"/>
        <end position="132"/>
    </location>
</feature>
<evidence type="ECO:0000256" key="5">
    <source>
        <dbReference type="ARBA" id="ARBA00023136"/>
    </source>
</evidence>
<dbReference type="CDD" id="cd17321">
    <property type="entry name" value="MFS_MMR_MDR_like"/>
    <property type="match status" value="1"/>
</dbReference>
<dbReference type="GO" id="GO:0022857">
    <property type="term" value="F:transmembrane transporter activity"/>
    <property type="evidence" value="ECO:0007669"/>
    <property type="project" value="InterPro"/>
</dbReference>
<dbReference type="OrthoDB" id="102502at2"/>
<dbReference type="Gene3D" id="1.20.1250.20">
    <property type="entry name" value="MFS general substrate transporter like domains"/>
    <property type="match status" value="1"/>
</dbReference>
<feature type="transmembrane region" description="Helical" evidence="6">
    <location>
        <begin position="202"/>
        <end position="223"/>
    </location>
</feature>
<dbReference type="EMBL" id="CP026520">
    <property type="protein sequence ID" value="QAV16356.1"/>
    <property type="molecule type" value="Genomic_DNA"/>
</dbReference>
<dbReference type="PANTHER" id="PTHR42718:SF9">
    <property type="entry name" value="MAJOR FACILITATOR SUPERFAMILY MULTIDRUG TRANSPORTER MFSC"/>
    <property type="match status" value="1"/>
</dbReference>
<feature type="transmembrane region" description="Helical" evidence="6">
    <location>
        <begin position="333"/>
        <end position="353"/>
    </location>
</feature>
<feature type="transmembrane region" description="Helical" evidence="6">
    <location>
        <begin position="235"/>
        <end position="253"/>
    </location>
</feature>
<dbReference type="InterPro" id="IPR036259">
    <property type="entry name" value="MFS_trans_sf"/>
</dbReference>
<dbReference type="InterPro" id="IPR011701">
    <property type="entry name" value="MFS"/>
</dbReference>
<evidence type="ECO:0000313" key="8">
    <source>
        <dbReference type="EMBL" id="MCY9597279.1"/>
    </source>
</evidence>
<feature type="transmembrane region" description="Helical" evidence="6">
    <location>
        <begin position="274"/>
        <end position="297"/>
    </location>
</feature>
<feature type="transmembrane region" description="Helical" evidence="6">
    <location>
        <begin position="15"/>
        <end position="38"/>
    </location>
</feature>
<keyword evidence="4 6" id="KW-1133">Transmembrane helix</keyword>
<dbReference type="PANTHER" id="PTHR42718">
    <property type="entry name" value="MAJOR FACILITATOR SUPERFAMILY MULTIDRUG TRANSPORTER MFSC"/>
    <property type="match status" value="1"/>
</dbReference>
<dbReference type="Pfam" id="PF07690">
    <property type="entry name" value="MFS_1"/>
    <property type="match status" value="1"/>
</dbReference>
<evidence type="ECO:0000256" key="3">
    <source>
        <dbReference type="ARBA" id="ARBA00022692"/>
    </source>
</evidence>
<dbReference type="Proteomes" id="UP001527202">
    <property type="component" value="Unassembled WGS sequence"/>
</dbReference>
<evidence type="ECO:0000313" key="9">
    <source>
        <dbReference type="EMBL" id="QAV16356.1"/>
    </source>
</evidence>
<dbReference type="InterPro" id="IPR020846">
    <property type="entry name" value="MFS_dom"/>
</dbReference>
<keyword evidence="3 6" id="KW-0812">Transmembrane</keyword>
<feature type="transmembrane region" description="Helical" evidence="6">
    <location>
        <begin position="446"/>
        <end position="464"/>
    </location>
</feature>
<keyword evidence="11" id="KW-1185">Reference proteome</keyword>
<feature type="transmembrane region" description="Helical" evidence="6">
    <location>
        <begin position="303"/>
        <end position="321"/>
    </location>
</feature>
<dbReference type="RefSeq" id="WP_042231504.1">
    <property type="nucleotide sequence ID" value="NZ_CP026520.1"/>
</dbReference>
<keyword evidence="2" id="KW-0813">Transport</keyword>
<dbReference type="SUPFAM" id="SSF103473">
    <property type="entry name" value="MFS general substrate transporter"/>
    <property type="match status" value="1"/>
</dbReference>
<reference evidence="8 11" key="2">
    <citation type="submission" date="2022-05" db="EMBL/GenBank/DDBJ databases">
        <title>Genome Sequencing of Bee-Associated Microbes.</title>
        <authorList>
            <person name="Dunlap C."/>
        </authorList>
    </citation>
    <scope>NUCLEOTIDE SEQUENCE [LARGE SCALE GENOMIC DNA]</scope>
    <source>
        <strain evidence="8 11">NRRL B-23120</strain>
    </source>
</reference>
<evidence type="ECO:0000256" key="2">
    <source>
        <dbReference type="ARBA" id="ARBA00022448"/>
    </source>
</evidence>